<dbReference type="EMBL" id="JASPKY010000359">
    <property type="protein sequence ID" value="KAK9704010.1"/>
    <property type="molecule type" value="Genomic_DNA"/>
</dbReference>
<reference evidence="1 2" key="1">
    <citation type="journal article" date="2024" name="BMC Genomics">
        <title>De novo assembly and annotation of Popillia japonica's genome with initial clues to its potential as an invasive pest.</title>
        <authorList>
            <person name="Cucini C."/>
            <person name="Boschi S."/>
            <person name="Funari R."/>
            <person name="Cardaioli E."/>
            <person name="Iannotti N."/>
            <person name="Marturano G."/>
            <person name="Paoli F."/>
            <person name="Bruttini M."/>
            <person name="Carapelli A."/>
            <person name="Frati F."/>
            <person name="Nardi F."/>
        </authorList>
    </citation>
    <scope>NUCLEOTIDE SEQUENCE [LARGE SCALE GENOMIC DNA]</scope>
    <source>
        <strain evidence="1">DMR45628</strain>
    </source>
</reference>
<dbReference type="Proteomes" id="UP001458880">
    <property type="component" value="Unassembled WGS sequence"/>
</dbReference>
<dbReference type="AlphaFoldDB" id="A0AAW1JJU6"/>
<gene>
    <name evidence="1" type="ORF">QE152_g28551</name>
</gene>
<evidence type="ECO:0000313" key="2">
    <source>
        <dbReference type="Proteomes" id="UP001458880"/>
    </source>
</evidence>
<organism evidence="1 2">
    <name type="scientific">Popillia japonica</name>
    <name type="common">Japanese beetle</name>
    <dbReference type="NCBI Taxonomy" id="7064"/>
    <lineage>
        <taxon>Eukaryota</taxon>
        <taxon>Metazoa</taxon>
        <taxon>Ecdysozoa</taxon>
        <taxon>Arthropoda</taxon>
        <taxon>Hexapoda</taxon>
        <taxon>Insecta</taxon>
        <taxon>Pterygota</taxon>
        <taxon>Neoptera</taxon>
        <taxon>Endopterygota</taxon>
        <taxon>Coleoptera</taxon>
        <taxon>Polyphaga</taxon>
        <taxon>Scarabaeiformia</taxon>
        <taxon>Scarabaeidae</taxon>
        <taxon>Rutelinae</taxon>
        <taxon>Popillia</taxon>
    </lineage>
</organism>
<keyword evidence="2" id="KW-1185">Reference proteome</keyword>
<proteinExistence type="predicted"/>
<evidence type="ECO:0000313" key="1">
    <source>
        <dbReference type="EMBL" id="KAK9704010.1"/>
    </source>
</evidence>
<protein>
    <recommendedName>
        <fullName evidence="3">Nucleocapsid protein</fullName>
    </recommendedName>
</protein>
<sequence length="369" mass="40976">MSDAQKETMNIDDPTATLKRTHRNVIVDPDDKTEIVAAKKARIELDEEKKVKVLKFLLKCYEDIHKTQWAEVDASHKNISLAAQITNVMFTTFSLLRQEAVGTLGSFAQKASKGNLSVTSMGMNYVVGRDACKTIMKAAAAEFGLEFKKFGDKDKDNWYGTCLPYLDFFLGYGLRINELRLGHSTMPVAKSEGKTEMFPVIKYGINGSHHVLLEGASYPPEKKSAMAQSVGPLTALVMHIRTDKKYRDKWTAAAKRSMAHVPMIDEILEVTAGKKVSEISSLIGTLAILLVTTSRQAHRMFFPINCLYIVCNLPVGPTGFILSDKGTPTRMFFPINCLYIVCNLPVGPTGFILSDKGTPTVYWRTTFVA</sequence>
<comment type="caution">
    <text evidence="1">The sequence shown here is derived from an EMBL/GenBank/DDBJ whole genome shotgun (WGS) entry which is preliminary data.</text>
</comment>
<evidence type="ECO:0008006" key="3">
    <source>
        <dbReference type="Google" id="ProtNLM"/>
    </source>
</evidence>
<name>A0AAW1JJU6_POPJA</name>
<accession>A0AAW1JJU6</accession>